<dbReference type="GO" id="GO:0000209">
    <property type="term" value="P:protein polyubiquitination"/>
    <property type="evidence" value="ECO:0007669"/>
    <property type="project" value="InterPro"/>
</dbReference>
<sequence>MEYGRLVVLGYSSYRVDTVELRPRSGSVESAPSSFGLSEEGDRSVASISSSSSSASSKRALGQTWKPLGDQNAEFVLEKRSRPNGVQLRRFHHVRSIEELKESKHQAGTSNLKQSKHRANETMTKDLKGITTRIMQRIERTRSRLSVVDNQREDSPPVVAPYQMCVPMNDKDPFACVTEFHSDDSTDMFQIGRMPCRQNDFVIPGPRVGSSGTISRYAARILCSREPPYECRIYAGGFDVARRMSTAGHALKHCSHCGMWAKRFATNHACVMRTMLEQSRDGSANRGGFSRVKQSSNNLASGEVKHYIDETKEDGLLEHFEVDLQDANELPLDGLTKNGVRVWLPECKQWFEVSVNGKLFAIESRTVDEKSSSSRLKAMRSSAFNRPAGKAEGFAPILADGAIIDLGGVQLQFQTNHRTGLEAEAEDNELLEAPVVYGRATLSSVSTQLERLNVQCPVQLHSLRFTRAAPGEDVPLDQIPHVFTACGHVFGYEERIAKSHTCPLCRTPGSLVRLLLKENSQLQSAEEQHAIPECVFNPCGHAISTKLAQHYSALRMPNGRAICPFCAVHLDLRVPFSRLYLYCDSD</sequence>
<dbReference type="PANTHER" id="PTHR12098:SF2">
    <property type="entry name" value="PROTEIN PELLINO"/>
    <property type="match status" value="1"/>
</dbReference>
<proteinExistence type="inferred from homology"/>
<dbReference type="GO" id="GO:0008592">
    <property type="term" value="P:regulation of Toll signaling pathway"/>
    <property type="evidence" value="ECO:0007669"/>
    <property type="project" value="InterPro"/>
</dbReference>
<comment type="similarity">
    <text evidence="1">Belongs to the pellino family.</text>
</comment>
<dbReference type="Pfam" id="PF20723">
    <property type="entry name" value="Pellino_RING"/>
    <property type="match status" value="1"/>
</dbReference>
<evidence type="ECO:0000313" key="6">
    <source>
        <dbReference type="EMBL" id="EGZ30459.1"/>
    </source>
</evidence>
<dbReference type="RefSeq" id="XP_009517734.1">
    <property type="nucleotide sequence ID" value="XM_009519439.1"/>
</dbReference>
<name>G4YQT8_PHYSP</name>
<dbReference type="STRING" id="1094619.G4YQT8"/>
<keyword evidence="2" id="KW-0597">Phosphoprotein</keyword>
<accession>G4YQT8</accession>
<evidence type="ECO:0000313" key="7">
    <source>
        <dbReference type="Proteomes" id="UP000002640"/>
    </source>
</evidence>
<evidence type="ECO:0000256" key="2">
    <source>
        <dbReference type="ARBA" id="ARBA00022553"/>
    </source>
</evidence>
<dbReference type="InterPro" id="IPR048334">
    <property type="entry name" value="Pellino_FHA"/>
</dbReference>
<keyword evidence="7" id="KW-1185">Reference proteome</keyword>
<dbReference type="Gene3D" id="3.30.40.10">
    <property type="entry name" value="Zinc/RING finger domain, C3HC4 (zinc finger)"/>
    <property type="match status" value="1"/>
</dbReference>
<reference evidence="6 7" key="1">
    <citation type="journal article" date="2006" name="Science">
        <title>Phytophthora genome sequences uncover evolutionary origins and mechanisms of pathogenesis.</title>
        <authorList>
            <person name="Tyler B.M."/>
            <person name="Tripathy S."/>
            <person name="Zhang X."/>
            <person name="Dehal P."/>
            <person name="Jiang R.H."/>
            <person name="Aerts A."/>
            <person name="Arredondo F.D."/>
            <person name="Baxter L."/>
            <person name="Bensasson D."/>
            <person name="Beynon J.L."/>
            <person name="Chapman J."/>
            <person name="Damasceno C.M."/>
            <person name="Dorrance A.E."/>
            <person name="Dou D."/>
            <person name="Dickerman A.W."/>
            <person name="Dubchak I.L."/>
            <person name="Garbelotto M."/>
            <person name="Gijzen M."/>
            <person name="Gordon S.G."/>
            <person name="Govers F."/>
            <person name="Grunwald N.J."/>
            <person name="Huang W."/>
            <person name="Ivors K.L."/>
            <person name="Jones R.W."/>
            <person name="Kamoun S."/>
            <person name="Krampis K."/>
            <person name="Lamour K.H."/>
            <person name="Lee M.K."/>
            <person name="McDonald W.H."/>
            <person name="Medina M."/>
            <person name="Meijer H.J."/>
            <person name="Nordberg E.K."/>
            <person name="Maclean D.J."/>
            <person name="Ospina-Giraldo M.D."/>
            <person name="Morris P.F."/>
            <person name="Phuntumart V."/>
            <person name="Putnam N.H."/>
            <person name="Rash S."/>
            <person name="Rose J.K."/>
            <person name="Sakihama Y."/>
            <person name="Salamov A.A."/>
            <person name="Savidor A."/>
            <person name="Scheuring C.F."/>
            <person name="Smith B.M."/>
            <person name="Sobral B.W."/>
            <person name="Terry A."/>
            <person name="Torto-Alalibo T.A."/>
            <person name="Win J."/>
            <person name="Xu Z."/>
            <person name="Zhang H."/>
            <person name="Grigoriev I.V."/>
            <person name="Rokhsar D.S."/>
            <person name="Boore J.L."/>
        </authorList>
    </citation>
    <scope>NUCLEOTIDE SEQUENCE [LARGE SCALE GENOMIC DNA]</scope>
    <source>
        <strain evidence="6 7">P6497</strain>
    </source>
</reference>
<feature type="compositionally biased region" description="Low complexity" evidence="3">
    <location>
        <begin position="44"/>
        <end position="57"/>
    </location>
</feature>
<dbReference type="AlphaFoldDB" id="G4YQT8"/>
<dbReference type="EMBL" id="JH159151">
    <property type="protein sequence ID" value="EGZ30459.1"/>
    <property type="molecule type" value="Genomic_DNA"/>
</dbReference>
<dbReference type="InterPro" id="IPR006800">
    <property type="entry name" value="Pellino_fam"/>
</dbReference>
<dbReference type="GO" id="GO:0061630">
    <property type="term" value="F:ubiquitin protein ligase activity"/>
    <property type="evidence" value="ECO:0007669"/>
    <property type="project" value="InterPro"/>
</dbReference>
<gene>
    <name evidence="6" type="ORF">PHYSODRAFT_553458</name>
</gene>
<evidence type="ECO:0000259" key="4">
    <source>
        <dbReference type="Pfam" id="PF04710"/>
    </source>
</evidence>
<dbReference type="InterPro" id="IPR048335">
    <property type="entry name" value="Pellino_RING"/>
</dbReference>
<protein>
    <submittedName>
        <fullName evidence="6">Uncharacterized protein</fullName>
    </submittedName>
</protein>
<dbReference type="KEGG" id="psoj:PHYSODRAFT_553458"/>
<feature type="domain" description="Pellino FHA" evidence="4">
    <location>
        <begin position="175"/>
        <end position="273"/>
    </location>
</feature>
<dbReference type="InterPro" id="IPR013083">
    <property type="entry name" value="Znf_RING/FYVE/PHD"/>
</dbReference>
<feature type="domain" description="Pellino RING" evidence="5">
    <location>
        <begin position="453"/>
        <end position="580"/>
    </location>
</feature>
<dbReference type="InParanoid" id="G4YQT8"/>
<dbReference type="Pfam" id="PF04710">
    <property type="entry name" value="Pellino_FHA"/>
    <property type="match status" value="1"/>
</dbReference>
<dbReference type="GeneID" id="20662903"/>
<dbReference type="Proteomes" id="UP000002640">
    <property type="component" value="Unassembled WGS sequence"/>
</dbReference>
<evidence type="ECO:0000256" key="1">
    <source>
        <dbReference type="ARBA" id="ARBA00005639"/>
    </source>
</evidence>
<dbReference type="OMA" id="QIGRMPC"/>
<organism evidence="6 7">
    <name type="scientific">Phytophthora sojae (strain P6497)</name>
    <name type="common">Soybean stem and root rot agent</name>
    <name type="synonym">Phytophthora megasperma f. sp. glycines</name>
    <dbReference type="NCBI Taxonomy" id="1094619"/>
    <lineage>
        <taxon>Eukaryota</taxon>
        <taxon>Sar</taxon>
        <taxon>Stramenopiles</taxon>
        <taxon>Oomycota</taxon>
        <taxon>Peronosporomycetes</taxon>
        <taxon>Peronosporales</taxon>
        <taxon>Peronosporaceae</taxon>
        <taxon>Phytophthora</taxon>
    </lineage>
</organism>
<evidence type="ECO:0000256" key="3">
    <source>
        <dbReference type="SAM" id="MobiDB-lite"/>
    </source>
</evidence>
<feature type="region of interest" description="Disordered" evidence="3">
    <location>
        <begin position="23"/>
        <end position="64"/>
    </location>
</feature>
<feature type="compositionally biased region" description="Polar residues" evidence="3">
    <location>
        <begin position="27"/>
        <end position="36"/>
    </location>
</feature>
<evidence type="ECO:0000259" key="5">
    <source>
        <dbReference type="Pfam" id="PF20723"/>
    </source>
</evidence>
<dbReference type="PANTHER" id="PTHR12098">
    <property type="entry name" value="E3 UBIQUITIN-PROTEIN LIGASE PELLINO-RELATED"/>
    <property type="match status" value="1"/>
</dbReference>